<sequence>MENLFAVTDPRDDARGGDLNFTIQDGTATIPGRISSAAMRILADDSGYSPTEVFTANQSKIRSAAYKSRRFNPRLAMVLLSVNDFS</sequence>
<accession>A0A1H1BPV2</accession>
<dbReference type="EMBL" id="FNKP01000001">
    <property type="protein sequence ID" value="SDQ53909.1"/>
    <property type="molecule type" value="Genomic_DNA"/>
</dbReference>
<protein>
    <submittedName>
        <fullName evidence="1">Uncharacterized protein</fullName>
    </submittedName>
</protein>
<organism evidence="1 2">
    <name type="scientific">Paraburkholderia fungorum</name>
    <dbReference type="NCBI Taxonomy" id="134537"/>
    <lineage>
        <taxon>Bacteria</taxon>
        <taxon>Pseudomonadati</taxon>
        <taxon>Pseudomonadota</taxon>
        <taxon>Betaproteobacteria</taxon>
        <taxon>Burkholderiales</taxon>
        <taxon>Burkholderiaceae</taxon>
        <taxon>Paraburkholderia</taxon>
    </lineage>
</organism>
<reference evidence="2" key="1">
    <citation type="submission" date="2016-10" db="EMBL/GenBank/DDBJ databases">
        <authorList>
            <person name="Varghese N."/>
        </authorList>
    </citation>
    <scope>NUCLEOTIDE SEQUENCE [LARGE SCALE GENOMIC DNA]</scope>
    <source>
        <strain evidence="2">GAS106B</strain>
    </source>
</reference>
<dbReference type="RefSeq" id="WP_074763925.1">
    <property type="nucleotide sequence ID" value="NZ_FNKP01000001.1"/>
</dbReference>
<name>A0A1H1BPV2_9BURK</name>
<evidence type="ECO:0000313" key="2">
    <source>
        <dbReference type="Proteomes" id="UP000183487"/>
    </source>
</evidence>
<keyword evidence="2" id="KW-1185">Reference proteome</keyword>
<evidence type="ECO:0000313" key="1">
    <source>
        <dbReference type="EMBL" id="SDQ53909.1"/>
    </source>
</evidence>
<dbReference type="Proteomes" id="UP000183487">
    <property type="component" value="Unassembled WGS sequence"/>
</dbReference>
<dbReference type="AlphaFoldDB" id="A0A1H1BPV2"/>
<gene>
    <name evidence="1" type="ORF">SAMN05443245_1754</name>
</gene>
<dbReference type="OrthoDB" id="9134531at2"/>
<proteinExistence type="predicted"/>